<keyword evidence="2" id="KW-1185">Reference proteome</keyword>
<evidence type="ECO:0000313" key="1">
    <source>
        <dbReference type="EMBL" id="MFC1573366.1"/>
    </source>
</evidence>
<dbReference type="InterPro" id="IPR011990">
    <property type="entry name" value="TPR-like_helical_dom_sf"/>
</dbReference>
<dbReference type="EMBL" id="JBHPKH010000136">
    <property type="protein sequence ID" value="MFC1573366.1"/>
    <property type="molecule type" value="Genomic_DNA"/>
</dbReference>
<dbReference type="Gene3D" id="1.25.40.10">
    <property type="entry name" value="Tetratricopeptide repeat domain"/>
    <property type="match status" value="1"/>
</dbReference>
<protein>
    <submittedName>
        <fullName evidence="1">Uncharacterized protein</fullName>
    </submittedName>
</protein>
<dbReference type="Proteomes" id="UP001593833">
    <property type="component" value="Unassembled WGS sequence"/>
</dbReference>
<gene>
    <name evidence="1" type="ORF">ACFL6M_07190</name>
</gene>
<name>A0ABV6YM06_UNCEI</name>
<accession>A0ABV6YM06</accession>
<organism evidence="1 2">
    <name type="scientific">Eiseniibacteriota bacterium</name>
    <dbReference type="NCBI Taxonomy" id="2212470"/>
    <lineage>
        <taxon>Bacteria</taxon>
        <taxon>Candidatus Eiseniibacteriota</taxon>
    </lineage>
</organism>
<proteinExistence type="predicted"/>
<reference evidence="1 2" key="1">
    <citation type="submission" date="2024-09" db="EMBL/GenBank/DDBJ databases">
        <authorList>
            <person name="D'Angelo T."/>
        </authorList>
    </citation>
    <scope>NUCLEOTIDE SEQUENCE [LARGE SCALE GENOMIC DNA]</scope>
    <source>
        <strain evidence="1">SAG AM-320-E07</strain>
    </source>
</reference>
<feature type="non-terminal residue" evidence="1">
    <location>
        <position position="1"/>
    </location>
</feature>
<comment type="caution">
    <text evidence="1">The sequence shown here is derived from an EMBL/GenBank/DDBJ whole genome shotgun (WGS) entry which is preliminary data.</text>
</comment>
<evidence type="ECO:0000313" key="2">
    <source>
        <dbReference type="Proteomes" id="UP001593833"/>
    </source>
</evidence>
<sequence length="216" mass="25125">RLDPNTLLYANTYRTLVRKYGHVYFDRSIRFFEGLVEEHPEAILPRLNKALAYVDKMPYPKLGIVSQGKLSNKSLAELDRILQLDGACWTAKYIRAMNHLHWPRKLGHAPFAIRDFSELIEMQKRMPPEKQRDYFALGFVGLGDSYVKNRDEGQDENIAKAIEAWRVGLESYPEEEELKVRLELAEKSLEELIAYVKSLRGLEDPVDTDLTRVWVE</sequence>